<evidence type="ECO:0000313" key="8">
    <source>
        <dbReference type="EMBL" id="MRD49243.1"/>
    </source>
</evidence>
<comment type="caution">
    <text evidence="8">The sequence shown here is derived from an EMBL/GenBank/DDBJ whole genome shotgun (WGS) entry which is preliminary data.</text>
</comment>
<dbReference type="Gene3D" id="2.60.120.10">
    <property type="entry name" value="Jelly Rolls"/>
    <property type="match status" value="1"/>
</dbReference>
<dbReference type="CDD" id="cd00038">
    <property type="entry name" value="CAP_ED"/>
    <property type="match status" value="1"/>
</dbReference>
<dbReference type="InterPro" id="IPR014710">
    <property type="entry name" value="RmlC-like_jellyroll"/>
</dbReference>
<evidence type="ECO:0000256" key="2">
    <source>
        <dbReference type="ARBA" id="ARBA00022475"/>
    </source>
</evidence>
<dbReference type="SMART" id="SM00100">
    <property type="entry name" value="cNMP"/>
    <property type="match status" value="1"/>
</dbReference>
<dbReference type="Pfam" id="PF00924">
    <property type="entry name" value="MS_channel_2nd"/>
    <property type="match status" value="1"/>
</dbReference>
<dbReference type="RefSeq" id="WP_153586549.1">
    <property type="nucleotide sequence ID" value="NZ_WJBU01000021.1"/>
</dbReference>
<feature type="domain" description="Cyclic nucleotide-binding" evidence="7">
    <location>
        <begin position="349"/>
        <end position="468"/>
    </location>
</feature>
<reference evidence="8 9" key="1">
    <citation type="submission" date="2019-11" db="EMBL/GenBank/DDBJ databases">
        <title>Caenimonas koreensis gen. nov., sp. nov., isolated from activated sludge.</title>
        <authorList>
            <person name="Seung H.R."/>
        </authorList>
    </citation>
    <scope>NUCLEOTIDE SEQUENCE [LARGE SCALE GENOMIC DNA]</scope>
    <source>
        <strain evidence="8 9">EMB320</strain>
    </source>
</reference>
<feature type="transmembrane region" description="Helical" evidence="6">
    <location>
        <begin position="39"/>
        <end position="60"/>
    </location>
</feature>
<dbReference type="PANTHER" id="PTHR30566">
    <property type="entry name" value="YNAI-RELATED MECHANOSENSITIVE ION CHANNEL"/>
    <property type="match status" value="1"/>
</dbReference>
<evidence type="ECO:0000256" key="5">
    <source>
        <dbReference type="ARBA" id="ARBA00023136"/>
    </source>
</evidence>
<dbReference type="SUPFAM" id="SSF82689">
    <property type="entry name" value="Mechanosensitive channel protein MscS (YggB), C-terminal domain"/>
    <property type="match status" value="1"/>
</dbReference>
<evidence type="ECO:0000256" key="3">
    <source>
        <dbReference type="ARBA" id="ARBA00022692"/>
    </source>
</evidence>
<dbReference type="GO" id="GO:0005886">
    <property type="term" value="C:plasma membrane"/>
    <property type="evidence" value="ECO:0007669"/>
    <property type="project" value="UniProtKB-SubCell"/>
</dbReference>
<keyword evidence="4 6" id="KW-1133">Transmembrane helix</keyword>
<name>A0A844B7V9_9BURK</name>
<dbReference type="GO" id="GO:0008381">
    <property type="term" value="F:mechanosensitive monoatomic ion channel activity"/>
    <property type="evidence" value="ECO:0007669"/>
    <property type="project" value="UniProtKB-ARBA"/>
</dbReference>
<feature type="transmembrane region" description="Helical" evidence="6">
    <location>
        <begin position="66"/>
        <end position="91"/>
    </location>
</feature>
<dbReference type="PANTHER" id="PTHR30566:SF5">
    <property type="entry name" value="MECHANOSENSITIVE ION CHANNEL PROTEIN 1, MITOCHONDRIAL-RELATED"/>
    <property type="match status" value="1"/>
</dbReference>
<dbReference type="Pfam" id="PF00027">
    <property type="entry name" value="cNMP_binding"/>
    <property type="match status" value="1"/>
</dbReference>
<evidence type="ECO:0000256" key="1">
    <source>
        <dbReference type="ARBA" id="ARBA00004651"/>
    </source>
</evidence>
<dbReference type="AlphaFoldDB" id="A0A844B7V9"/>
<sequence>MNDLLTAAISRRQELLWAWLSVAAVALAFRLARKPERRSLQLAWALLLLAIVADGFALVINGPAELMAAAVAASVVLGGIATIQVVAAWLFRGIAPTLGLKAPRIAEDLTVTALSMAGLLLWLRLAGVDPSQVFATSALITAVLAISMQDTLGNVLGGVALQLDNSLRVGDWVRADDVNGMVVDVRWRYTAVQTRNRETVIVPNSWLMKNRFVVLRPPADGPLAWRRAVTLNVAIDAAPHAVIDALERSVADAEIDHVLKSPAPSALLTDIGPGYCKYTLRYWMSEPQHDDPGDSAVRIHALAALARAGLRLGVPLQEELSVKENEGWRRAAQERELAQKLAALRGAALFAQLPASEQEALAGHLVHAPFAAGDVMTRQGAIAHWLYLVIRGEAKVTVEGPQGPVQVAMLRDGDFFGEMGMLTGAPRGATVTAVTAVESYRLDKDGFAQVLQARREIAQEISAIVQARNEQLQARLAQDGAGTATSDDILSRIRKFFSLEG</sequence>
<feature type="transmembrane region" description="Helical" evidence="6">
    <location>
        <begin position="15"/>
        <end position="32"/>
    </location>
</feature>
<accession>A0A844B7V9</accession>
<dbReference type="SUPFAM" id="SSF51206">
    <property type="entry name" value="cAMP-binding domain-like"/>
    <property type="match status" value="1"/>
</dbReference>
<gene>
    <name evidence="8" type="ORF">GHT07_18365</name>
</gene>
<evidence type="ECO:0000256" key="6">
    <source>
        <dbReference type="SAM" id="Phobius"/>
    </source>
</evidence>
<keyword evidence="2" id="KW-1003">Cell membrane</keyword>
<proteinExistence type="predicted"/>
<dbReference type="Gene3D" id="2.30.30.60">
    <property type="match status" value="1"/>
</dbReference>
<keyword evidence="3 6" id="KW-0812">Transmembrane</keyword>
<dbReference type="SUPFAM" id="SSF50182">
    <property type="entry name" value="Sm-like ribonucleoproteins"/>
    <property type="match status" value="1"/>
</dbReference>
<dbReference type="InterPro" id="IPR011066">
    <property type="entry name" value="MscS_channel_C_sf"/>
</dbReference>
<dbReference type="InterPro" id="IPR006685">
    <property type="entry name" value="MscS_channel_2nd"/>
</dbReference>
<dbReference type="InterPro" id="IPR010920">
    <property type="entry name" value="LSM_dom_sf"/>
</dbReference>
<dbReference type="OrthoDB" id="8589195at2"/>
<keyword evidence="9" id="KW-1185">Reference proteome</keyword>
<dbReference type="InterPro" id="IPR018490">
    <property type="entry name" value="cNMP-bd_dom_sf"/>
</dbReference>
<evidence type="ECO:0000256" key="4">
    <source>
        <dbReference type="ARBA" id="ARBA00022989"/>
    </source>
</evidence>
<evidence type="ECO:0000313" key="9">
    <source>
        <dbReference type="Proteomes" id="UP000487350"/>
    </source>
</evidence>
<dbReference type="EMBL" id="WJBU01000021">
    <property type="protein sequence ID" value="MRD49243.1"/>
    <property type="molecule type" value="Genomic_DNA"/>
</dbReference>
<dbReference type="InterPro" id="IPR023408">
    <property type="entry name" value="MscS_beta-dom_sf"/>
</dbReference>
<comment type="subcellular location">
    <subcellularLocation>
        <location evidence="1">Cell membrane</location>
        <topology evidence="1">Multi-pass membrane protein</topology>
    </subcellularLocation>
</comment>
<organism evidence="8 9">
    <name type="scientific">Caenimonas koreensis DSM 17982</name>
    <dbReference type="NCBI Taxonomy" id="1121255"/>
    <lineage>
        <taxon>Bacteria</taxon>
        <taxon>Pseudomonadati</taxon>
        <taxon>Pseudomonadota</taxon>
        <taxon>Betaproteobacteria</taxon>
        <taxon>Burkholderiales</taxon>
        <taxon>Comamonadaceae</taxon>
        <taxon>Caenimonas</taxon>
    </lineage>
</organism>
<evidence type="ECO:0000259" key="7">
    <source>
        <dbReference type="PROSITE" id="PS50042"/>
    </source>
</evidence>
<protein>
    <submittedName>
        <fullName evidence="8">Mechanosensitive ion channel</fullName>
    </submittedName>
</protein>
<dbReference type="PROSITE" id="PS50042">
    <property type="entry name" value="CNMP_BINDING_3"/>
    <property type="match status" value="1"/>
</dbReference>
<dbReference type="InterPro" id="IPR000595">
    <property type="entry name" value="cNMP-bd_dom"/>
</dbReference>
<dbReference type="Proteomes" id="UP000487350">
    <property type="component" value="Unassembled WGS sequence"/>
</dbReference>
<keyword evidence="5 6" id="KW-0472">Membrane</keyword>